<feature type="region of interest" description="Disordered" evidence="1">
    <location>
        <begin position="216"/>
        <end position="239"/>
    </location>
</feature>
<dbReference type="InParanoid" id="A0A067LSG0"/>
<dbReference type="HOGENOM" id="CLU_983500_0_0_1"/>
<dbReference type="OrthoDB" id="3246235at2759"/>
<name>A0A067LSG0_BOTB1</name>
<dbReference type="EMBL" id="KL198150">
    <property type="protein sequence ID" value="KDQ06188.1"/>
    <property type="molecule type" value="Genomic_DNA"/>
</dbReference>
<reference evidence="3" key="1">
    <citation type="journal article" date="2014" name="Proc. Natl. Acad. Sci. U.S.A.">
        <title>Extensive sampling of basidiomycete genomes demonstrates inadequacy of the white-rot/brown-rot paradigm for wood decay fungi.</title>
        <authorList>
            <person name="Riley R."/>
            <person name="Salamov A.A."/>
            <person name="Brown D.W."/>
            <person name="Nagy L.G."/>
            <person name="Floudas D."/>
            <person name="Held B.W."/>
            <person name="Levasseur A."/>
            <person name="Lombard V."/>
            <person name="Morin E."/>
            <person name="Otillar R."/>
            <person name="Lindquist E.A."/>
            <person name="Sun H."/>
            <person name="LaButti K.M."/>
            <person name="Schmutz J."/>
            <person name="Jabbour D."/>
            <person name="Luo H."/>
            <person name="Baker S.E."/>
            <person name="Pisabarro A.G."/>
            <person name="Walton J.D."/>
            <person name="Blanchette R.A."/>
            <person name="Henrissat B."/>
            <person name="Martin F."/>
            <person name="Cullen D."/>
            <person name="Hibbett D.S."/>
            <person name="Grigoriev I.V."/>
        </authorList>
    </citation>
    <scope>NUCLEOTIDE SEQUENCE [LARGE SCALE GENOMIC DNA]</scope>
    <source>
        <strain evidence="3">FD-172 SS1</strain>
    </source>
</reference>
<proteinExistence type="predicted"/>
<dbReference type="AlphaFoldDB" id="A0A067LSG0"/>
<feature type="compositionally biased region" description="Basic and acidic residues" evidence="1">
    <location>
        <begin position="219"/>
        <end position="228"/>
    </location>
</feature>
<sequence length="283" mass="29629">MPESADHHHPESSSLSPELFPDPMPTVRITNRTTYPLNIALSHLCPVHFANAIGPGATWETHTGNVWFTVECRIDHGPGVNRYTAVQSARTIALVSLAGVSCAAVLAPLAIAGAATAGSATAAGLLANSAVVAGAASAETLSVTSTAASFLSIEAFKQVCRDNEMAEPEIDSLLGPMAMASGAMLGPGPSATAKKNITTKALGMVLAAFMSKTQASQTAEDKGEHGTAEGKSPTRGFADGKTQRVYGVYMAWRSMNFSIREVRDVNGVSKSELWDEDKRRIVA</sequence>
<accession>A0A067LSG0</accession>
<keyword evidence="3" id="KW-1185">Reference proteome</keyword>
<organism evidence="2 3">
    <name type="scientific">Botryobasidium botryosum (strain FD-172 SS1)</name>
    <dbReference type="NCBI Taxonomy" id="930990"/>
    <lineage>
        <taxon>Eukaryota</taxon>
        <taxon>Fungi</taxon>
        <taxon>Dikarya</taxon>
        <taxon>Basidiomycota</taxon>
        <taxon>Agaricomycotina</taxon>
        <taxon>Agaricomycetes</taxon>
        <taxon>Cantharellales</taxon>
        <taxon>Botryobasidiaceae</taxon>
        <taxon>Botryobasidium</taxon>
    </lineage>
</organism>
<feature type="compositionally biased region" description="Basic and acidic residues" evidence="1">
    <location>
        <begin position="1"/>
        <end position="11"/>
    </location>
</feature>
<evidence type="ECO:0000313" key="3">
    <source>
        <dbReference type="Proteomes" id="UP000027195"/>
    </source>
</evidence>
<evidence type="ECO:0000256" key="1">
    <source>
        <dbReference type="SAM" id="MobiDB-lite"/>
    </source>
</evidence>
<feature type="region of interest" description="Disordered" evidence="1">
    <location>
        <begin position="1"/>
        <end position="23"/>
    </location>
</feature>
<protein>
    <submittedName>
        <fullName evidence="2">Uncharacterized protein</fullName>
    </submittedName>
</protein>
<dbReference type="Proteomes" id="UP000027195">
    <property type="component" value="Unassembled WGS sequence"/>
</dbReference>
<gene>
    <name evidence="2" type="ORF">BOTBODRAFT_39779</name>
</gene>
<evidence type="ECO:0000313" key="2">
    <source>
        <dbReference type="EMBL" id="KDQ06188.1"/>
    </source>
</evidence>